<dbReference type="GO" id="GO:0003697">
    <property type="term" value="F:single-stranded DNA binding"/>
    <property type="evidence" value="ECO:0007669"/>
    <property type="project" value="TreeGrafter"/>
</dbReference>
<evidence type="ECO:0000259" key="12">
    <source>
        <dbReference type="PROSITE" id="PS50051"/>
    </source>
</evidence>
<dbReference type="EC" id="3.6.4.12" evidence="11"/>
<dbReference type="Pfam" id="PF00493">
    <property type="entry name" value="MCM"/>
    <property type="match status" value="1"/>
</dbReference>
<dbReference type="InterPro" id="IPR033762">
    <property type="entry name" value="MCM_OB"/>
</dbReference>
<dbReference type="Gene3D" id="2.20.28.10">
    <property type="match status" value="1"/>
</dbReference>
<accession>A0AAD4NA66</accession>
<dbReference type="PANTHER" id="PTHR11630">
    <property type="entry name" value="DNA REPLICATION LICENSING FACTOR MCM FAMILY MEMBER"/>
    <property type="match status" value="1"/>
</dbReference>
<keyword evidence="4 11" id="KW-0378">Hydrolase</keyword>
<evidence type="ECO:0000256" key="7">
    <source>
        <dbReference type="ARBA" id="ARBA00023125"/>
    </source>
</evidence>
<dbReference type="PANTHER" id="PTHR11630:SF26">
    <property type="entry name" value="DNA REPLICATION LICENSING FACTOR MCM7"/>
    <property type="match status" value="1"/>
</dbReference>
<evidence type="ECO:0000256" key="1">
    <source>
        <dbReference type="ARBA" id="ARBA00004123"/>
    </source>
</evidence>
<keyword evidence="7 10" id="KW-0238">DNA-binding</keyword>
<comment type="function">
    <text evidence="11">Acts as component of the MCM2-7 complex (MCM complex) which is the replicative helicase essential for 'once per cell cycle' DNA replication initiation and elongation in eukaryotic cells. The active ATPase sites in the MCM2-7 ring are formed through the interaction surfaces of two neighboring subunits such that a critical structure of a conserved arginine finger motif is provided in trans relative to the ATP-binding site of the Walker A box of the adjacent subunit. The six ATPase active sites, however, are likely to contribute differentially to the complex helicase activity.</text>
</comment>
<reference evidence="13" key="1">
    <citation type="submission" date="2022-01" db="EMBL/GenBank/DDBJ databases">
        <title>Genome Sequence Resource for Two Populations of Ditylenchus destructor, the Migratory Endoparasitic Phytonematode.</title>
        <authorList>
            <person name="Zhang H."/>
            <person name="Lin R."/>
            <person name="Xie B."/>
        </authorList>
    </citation>
    <scope>NUCLEOTIDE SEQUENCE</scope>
    <source>
        <strain evidence="13">BazhouSP</strain>
    </source>
</reference>
<dbReference type="GO" id="GO:0017116">
    <property type="term" value="F:single-stranded DNA helicase activity"/>
    <property type="evidence" value="ECO:0007669"/>
    <property type="project" value="TreeGrafter"/>
</dbReference>
<dbReference type="SUPFAM" id="SSF52540">
    <property type="entry name" value="P-loop containing nucleoside triphosphate hydrolases"/>
    <property type="match status" value="1"/>
</dbReference>
<dbReference type="PROSITE" id="PS00847">
    <property type="entry name" value="MCM_1"/>
    <property type="match status" value="1"/>
</dbReference>
<dbReference type="Gene3D" id="2.40.50.140">
    <property type="entry name" value="Nucleic acid-binding proteins"/>
    <property type="match status" value="1"/>
</dbReference>
<dbReference type="GO" id="GO:0006271">
    <property type="term" value="P:DNA strand elongation involved in DNA replication"/>
    <property type="evidence" value="ECO:0007669"/>
    <property type="project" value="TreeGrafter"/>
</dbReference>
<dbReference type="Pfam" id="PF17207">
    <property type="entry name" value="MCM_OB"/>
    <property type="match status" value="1"/>
</dbReference>
<keyword evidence="14" id="KW-1185">Reference proteome</keyword>
<dbReference type="InterPro" id="IPR018525">
    <property type="entry name" value="MCM_CS"/>
</dbReference>
<dbReference type="PRINTS" id="PR01663">
    <property type="entry name" value="MCMPROTEIN7"/>
</dbReference>
<dbReference type="CDD" id="cd17758">
    <property type="entry name" value="MCM7"/>
    <property type="match status" value="1"/>
</dbReference>
<dbReference type="Proteomes" id="UP001201812">
    <property type="component" value="Unassembled WGS sequence"/>
</dbReference>
<evidence type="ECO:0000256" key="9">
    <source>
        <dbReference type="ARBA" id="ARBA00023306"/>
    </source>
</evidence>
<keyword evidence="9 11" id="KW-0131">Cell cycle</keyword>
<dbReference type="PRINTS" id="PR01657">
    <property type="entry name" value="MCMFAMILY"/>
</dbReference>
<keyword evidence="3 10" id="KW-0547">Nucleotide-binding</keyword>
<dbReference type="InterPro" id="IPR012340">
    <property type="entry name" value="NA-bd_OB-fold"/>
</dbReference>
<feature type="domain" description="MCM C-terminal AAA(+) ATPase" evidence="12">
    <location>
        <begin position="338"/>
        <end position="543"/>
    </location>
</feature>
<evidence type="ECO:0000256" key="8">
    <source>
        <dbReference type="ARBA" id="ARBA00023242"/>
    </source>
</evidence>
<dbReference type="GO" id="GO:0000727">
    <property type="term" value="P:double-strand break repair via break-induced replication"/>
    <property type="evidence" value="ECO:0007669"/>
    <property type="project" value="TreeGrafter"/>
</dbReference>
<dbReference type="InterPro" id="IPR001208">
    <property type="entry name" value="MCM_dom"/>
</dbReference>
<comment type="subcellular location">
    <subcellularLocation>
        <location evidence="1 11">Nucleus</location>
    </subcellularLocation>
</comment>
<dbReference type="InterPro" id="IPR041562">
    <property type="entry name" value="MCM_lid"/>
</dbReference>
<keyword evidence="5 11" id="KW-0347">Helicase</keyword>
<dbReference type="Gene3D" id="3.40.50.300">
    <property type="entry name" value="P-loop containing nucleotide triphosphate hydrolases"/>
    <property type="match status" value="1"/>
</dbReference>
<dbReference type="GO" id="GO:0005634">
    <property type="term" value="C:nucleus"/>
    <property type="evidence" value="ECO:0007669"/>
    <property type="project" value="UniProtKB-SubCell"/>
</dbReference>
<sequence length="728" mass="82333">MATAEVNYDKMKERIADFFNQFYVNHPSSGKVFEYKNQISQIAYREKVALYINLEDIHTHDPELSEWISENTCHYRKLFYEIADDLIQETLGENKPPVHDAHDAFIYQRRYMDKKQKQVEGEMIDQHEFRKRYPAELMRRFEIYFKARDVVKAFSVRELKACHVGKLVSVRGIVIRITEVKPLASVITYTCDTCGNETYQPVHSQSYTPAFNCPSKDCLESKANGRLQMQIRGSKFSKFQEIRVQELSDQVPVGSIPRAMTIVLTGENTRKALPGDTVVVSGVLIPSLRTGFKQLVGGLVTEVFLDAHHVENTRDESEDIATTELTPDEVQILGGEHIYERLAYSIAPEIYGLLDEKKSLLLALVGGVDKNASGMRIRGALNILLMGDPGVAKSQLLGYVDRLAIRSQYTTGRGSSGVGLTAAVIKDPITGEMALEGGSLVLADRGICCIDEFDKMVDSDRTAIHEVMEQQTISIAKAGIMTSLNARVSIIAAANPAFGRYNPHRSIEDNLRLPAALLSRFDLLWLIQDVPDRDSDKRLAEHITYVHRKGQQPEYTFQPIEMSLFRKYIALCKRRQPIIPDHLKDKLVDMYVDIRRESFSNKDSTFTSPRILLGAIRLCTALARIRLDDVVNEDDVNEAIRLMKASKASLYKRAETSEKRKDPVDHTFDLIREMLENNGGAPVKVSDVYSRCKHKGLDESTVESCVKRWPDVISVDQNNQYITSIVNV</sequence>
<dbReference type="InterPro" id="IPR027925">
    <property type="entry name" value="MCM_N"/>
</dbReference>
<dbReference type="InterPro" id="IPR008050">
    <property type="entry name" value="MCM7"/>
</dbReference>
<evidence type="ECO:0000256" key="4">
    <source>
        <dbReference type="ARBA" id="ARBA00022801"/>
    </source>
</evidence>
<dbReference type="Pfam" id="PF14551">
    <property type="entry name" value="MCM_N"/>
    <property type="match status" value="1"/>
</dbReference>
<comment type="caution">
    <text evidence="13">The sequence shown here is derived from an EMBL/GenBank/DDBJ whole genome shotgun (WGS) entry which is preliminary data.</text>
</comment>
<dbReference type="PROSITE" id="PS50051">
    <property type="entry name" value="MCM_2"/>
    <property type="match status" value="1"/>
</dbReference>
<name>A0AAD4NA66_9BILA</name>
<dbReference type="GO" id="GO:0006270">
    <property type="term" value="P:DNA replication initiation"/>
    <property type="evidence" value="ECO:0007669"/>
    <property type="project" value="InterPro"/>
</dbReference>
<keyword evidence="8 11" id="KW-0539">Nucleus</keyword>
<dbReference type="InterPro" id="IPR027417">
    <property type="entry name" value="P-loop_NTPase"/>
</dbReference>
<organism evidence="13 14">
    <name type="scientific">Ditylenchus destructor</name>
    <dbReference type="NCBI Taxonomy" id="166010"/>
    <lineage>
        <taxon>Eukaryota</taxon>
        <taxon>Metazoa</taxon>
        <taxon>Ecdysozoa</taxon>
        <taxon>Nematoda</taxon>
        <taxon>Chromadorea</taxon>
        <taxon>Rhabditida</taxon>
        <taxon>Tylenchina</taxon>
        <taxon>Tylenchomorpha</taxon>
        <taxon>Sphaerularioidea</taxon>
        <taxon>Anguinidae</taxon>
        <taxon>Anguininae</taxon>
        <taxon>Ditylenchus</taxon>
    </lineage>
</organism>
<dbReference type="SUPFAM" id="SSF50249">
    <property type="entry name" value="Nucleic acid-binding proteins"/>
    <property type="match status" value="1"/>
</dbReference>
<comment type="catalytic activity">
    <reaction evidence="11">
        <text>ATP + H2O = ADP + phosphate + H(+)</text>
        <dbReference type="Rhea" id="RHEA:13065"/>
        <dbReference type="ChEBI" id="CHEBI:15377"/>
        <dbReference type="ChEBI" id="CHEBI:15378"/>
        <dbReference type="ChEBI" id="CHEBI:30616"/>
        <dbReference type="ChEBI" id="CHEBI:43474"/>
        <dbReference type="ChEBI" id="CHEBI:456216"/>
        <dbReference type="EC" id="3.6.4.12"/>
    </reaction>
</comment>
<evidence type="ECO:0000313" key="13">
    <source>
        <dbReference type="EMBL" id="KAI1716557.1"/>
    </source>
</evidence>
<dbReference type="Gene3D" id="3.30.1640.10">
    <property type="entry name" value="mini-chromosome maintenance (MCM) complex, chain A, domain 1"/>
    <property type="match status" value="1"/>
</dbReference>
<protein>
    <recommendedName>
        <fullName evidence="11">DNA replication licensing factor MCM7</fullName>
        <ecNumber evidence="11">3.6.4.12</ecNumber>
    </recommendedName>
</protein>
<proteinExistence type="inferred from homology"/>
<evidence type="ECO:0000313" key="14">
    <source>
        <dbReference type="Proteomes" id="UP001201812"/>
    </source>
</evidence>
<evidence type="ECO:0000256" key="10">
    <source>
        <dbReference type="RuleBase" id="RU004070"/>
    </source>
</evidence>
<keyword evidence="6 10" id="KW-0067">ATP-binding</keyword>
<dbReference type="Pfam" id="PF17855">
    <property type="entry name" value="MCM_lid"/>
    <property type="match status" value="1"/>
</dbReference>
<dbReference type="FunFam" id="2.20.28.10:FF:000004">
    <property type="entry name" value="DNA replication licensing factor MCM7"/>
    <property type="match status" value="1"/>
</dbReference>
<dbReference type="GO" id="GO:0005524">
    <property type="term" value="F:ATP binding"/>
    <property type="evidence" value="ECO:0007669"/>
    <property type="project" value="UniProtKB-KW"/>
</dbReference>
<dbReference type="EMBL" id="JAKKPZ010000010">
    <property type="protein sequence ID" value="KAI1716557.1"/>
    <property type="molecule type" value="Genomic_DNA"/>
</dbReference>
<dbReference type="SMART" id="SM00350">
    <property type="entry name" value="MCM"/>
    <property type="match status" value="1"/>
</dbReference>
<dbReference type="AlphaFoldDB" id="A0AAD4NA66"/>
<evidence type="ECO:0000256" key="3">
    <source>
        <dbReference type="ARBA" id="ARBA00022741"/>
    </source>
</evidence>
<gene>
    <name evidence="11" type="primary">MCM7</name>
    <name evidence="13" type="ORF">DdX_07619</name>
</gene>
<dbReference type="InterPro" id="IPR031327">
    <property type="entry name" value="MCM"/>
</dbReference>
<comment type="similarity">
    <text evidence="10">Belongs to the MCM family.</text>
</comment>
<evidence type="ECO:0000256" key="6">
    <source>
        <dbReference type="ARBA" id="ARBA00022840"/>
    </source>
</evidence>
<dbReference type="FunFam" id="3.40.50.300:FF:000826">
    <property type="entry name" value="Replicative DNA helicase Mcm"/>
    <property type="match status" value="1"/>
</dbReference>
<evidence type="ECO:0000256" key="2">
    <source>
        <dbReference type="ARBA" id="ARBA00022705"/>
    </source>
</evidence>
<dbReference type="GO" id="GO:0016787">
    <property type="term" value="F:hydrolase activity"/>
    <property type="evidence" value="ECO:0007669"/>
    <property type="project" value="UniProtKB-KW"/>
</dbReference>
<keyword evidence="2 11" id="KW-0235">DNA replication</keyword>
<dbReference type="GO" id="GO:0042555">
    <property type="term" value="C:MCM complex"/>
    <property type="evidence" value="ECO:0007669"/>
    <property type="project" value="InterPro"/>
</dbReference>
<evidence type="ECO:0000256" key="5">
    <source>
        <dbReference type="ARBA" id="ARBA00022806"/>
    </source>
</evidence>
<evidence type="ECO:0000256" key="11">
    <source>
        <dbReference type="RuleBase" id="RU365012"/>
    </source>
</evidence>